<dbReference type="InterPro" id="IPR013424">
    <property type="entry name" value="Ice-binding_C"/>
</dbReference>
<evidence type="ECO:0000259" key="1">
    <source>
        <dbReference type="Pfam" id="PF07589"/>
    </source>
</evidence>
<dbReference type="Gene3D" id="3.90.1580.10">
    <property type="entry name" value="paralog of FGE (formylglycine-generating enzyme)"/>
    <property type="match status" value="1"/>
</dbReference>
<proteinExistence type="predicted"/>
<evidence type="ECO:0000313" key="2">
    <source>
        <dbReference type="EMBL" id="KKN81820.1"/>
    </source>
</evidence>
<comment type="caution">
    <text evidence="2">The sequence shown here is derived from an EMBL/GenBank/DDBJ whole genome shotgun (WGS) entry which is preliminary data.</text>
</comment>
<dbReference type="InterPro" id="IPR042095">
    <property type="entry name" value="SUMF_sf"/>
</dbReference>
<sequence length="265" mass="27951">MRKMTVATLVLGVCLAMAASAGADVVGGQTYDFVDITAVGSVSDFRMGEFEITQDQYSSLMGGAGGLLPQVNVTFGQAATFINALNVAAGSPVAYNIIGGVVNPWVVDEVPTVYRDAAAWYFMIDENEFSDAYHNGAAYQTYASPGDVLPTTAQANYQGGIGTLWNVGSGAIELNSTFDLMGNAAEFMENDTNWLYPGGAGTNHRFMGGAFAYGSYMLPHTFKFAYGAGGATNFTGFRIGSRVPEPATMSLLALGGLAVLRRRKS</sequence>
<dbReference type="NCBIfam" id="TIGR02595">
    <property type="entry name" value="PEP_CTERM"/>
    <property type="match status" value="1"/>
</dbReference>
<reference evidence="2" key="1">
    <citation type="journal article" date="2015" name="Nature">
        <title>Complex archaea that bridge the gap between prokaryotes and eukaryotes.</title>
        <authorList>
            <person name="Spang A."/>
            <person name="Saw J.H."/>
            <person name="Jorgensen S.L."/>
            <person name="Zaremba-Niedzwiedzka K."/>
            <person name="Martijn J."/>
            <person name="Lind A.E."/>
            <person name="van Eijk R."/>
            <person name="Schleper C."/>
            <person name="Guy L."/>
            <person name="Ettema T.J."/>
        </authorList>
    </citation>
    <scope>NUCLEOTIDE SEQUENCE</scope>
</reference>
<dbReference type="EMBL" id="LAZR01000210">
    <property type="protein sequence ID" value="KKN81820.1"/>
    <property type="molecule type" value="Genomic_DNA"/>
</dbReference>
<gene>
    <name evidence="2" type="ORF">LCGC14_0315860</name>
</gene>
<feature type="domain" description="Ice-binding protein C-terminal" evidence="1">
    <location>
        <begin position="243"/>
        <end position="264"/>
    </location>
</feature>
<dbReference type="InterPro" id="IPR016187">
    <property type="entry name" value="CTDL_fold"/>
</dbReference>
<name>A0A0F9TKY3_9ZZZZ</name>
<dbReference type="SUPFAM" id="SSF56436">
    <property type="entry name" value="C-type lectin-like"/>
    <property type="match status" value="1"/>
</dbReference>
<organism evidence="2">
    <name type="scientific">marine sediment metagenome</name>
    <dbReference type="NCBI Taxonomy" id="412755"/>
    <lineage>
        <taxon>unclassified sequences</taxon>
        <taxon>metagenomes</taxon>
        <taxon>ecological metagenomes</taxon>
    </lineage>
</organism>
<dbReference type="AlphaFoldDB" id="A0A0F9TKY3"/>
<protein>
    <recommendedName>
        <fullName evidence="1">Ice-binding protein C-terminal domain-containing protein</fullName>
    </recommendedName>
</protein>
<accession>A0A0F9TKY3</accession>
<dbReference type="Pfam" id="PF07589">
    <property type="entry name" value="PEP-CTERM"/>
    <property type="match status" value="1"/>
</dbReference>